<reference evidence="16" key="1">
    <citation type="submission" date="2020-04" db="EMBL/GenBank/DDBJ databases">
        <title>A desert anoxygenic phototrophic bacterium fixes CO2 using RubisCO under aerobic conditions.</title>
        <authorList>
            <person name="Tang K."/>
        </authorList>
    </citation>
    <scope>NUCLEOTIDE SEQUENCE [LARGE SCALE GENOMIC DNA]</scope>
    <source>
        <strain evidence="16">MIMtkB3</strain>
    </source>
</reference>
<feature type="domain" description="Tr-type G" evidence="15">
    <location>
        <begin position="11"/>
        <end position="222"/>
    </location>
</feature>
<dbReference type="NCBIfam" id="TIGR02034">
    <property type="entry name" value="CysN"/>
    <property type="match status" value="1"/>
</dbReference>
<keyword evidence="6 14" id="KW-0808">Transferase</keyword>
<evidence type="ECO:0000256" key="14">
    <source>
        <dbReference type="HAMAP-Rule" id="MF_00065"/>
    </source>
</evidence>
<keyword evidence="17" id="KW-1185">Reference proteome</keyword>
<comment type="catalytic activity">
    <reaction evidence="1 14">
        <text>adenosine 5'-phosphosulfate + ATP = 3'-phosphoadenylyl sulfate + ADP + H(+)</text>
        <dbReference type="Rhea" id="RHEA:24152"/>
        <dbReference type="ChEBI" id="CHEBI:15378"/>
        <dbReference type="ChEBI" id="CHEBI:30616"/>
        <dbReference type="ChEBI" id="CHEBI:58243"/>
        <dbReference type="ChEBI" id="CHEBI:58339"/>
        <dbReference type="ChEBI" id="CHEBI:456216"/>
        <dbReference type="EC" id="2.7.1.25"/>
    </reaction>
</comment>
<dbReference type="GO" id="GO:0070814">
    <property type="term" value="P:hydrogen sulfide biosynthetic process"/>
    <property type="evidence" value="ECO:0007669"/>
    <property type="project" value="UniProtKB-UniRule"/>
</dbReference>
<dbReference type="Pfam" id="PF03144">
    <property type="entry name" value="GTP_EFTU_D2"/>
    <property type="match status" value="1"/>
</dbReference>
<evidence type="ECO:0000256" key="10">
    <source>
        <dbReference type="ARBA" id="ARBA00023134"/>
    </source>
</evidence>
<dbReference type="NCBIfam" id="NF003013">
    <property type="entry name" value="PRK03846.1"/>
    <property type="match status" value="1"/>
</dbReference>
<dbReference type="CDD" id="cd02027">
    <property type="entry name" value="APSK"/>
    <property type="match status" value="1"/>
</dbReference>
<dbReference type="InterPro" id="IPR050100">
    <property type="entry name" value="TRAFAC_GTPase_members"/>
</dbReference>
<organism evidence="16 17">
    <name type="scientific">Aerophototrophica crusticola</name>
    <dbReference type="NCBI Taxonomy" id="1709002"/>
    <lineage>
        <taxon>Bacteria</taxon>
        <taxon>Pseudomonadati</taxon>
        <taxon>Pseudomonadota</taxon>
        <taxon>Alphaproteobacteria</taxon>
        <taxon>Rhodospirillales</taxon>
        <taxon>Rhodospirillaceae</taxon>
        <taxon>Aerophototrophica</taxon>
    </lineage>
</organism>
<evidence type="ECO:0000256" key="9">
    <source>
        <dbReference type="ARBA" id="ARBA00022840"/>
    </source>
</evidence>
<dbReference type="InterPro" id="IPR031157">
    <property type="entry name" value="G_TR_CS"/>
</dbReference>
<dbReference type="InterPro" id="IPR054696">
    <property type="entry name" value="GTP-eEF1A_C"/>
</dbReference>
<evidence type="ECO:0000259" key="15">
    <source>
        <dbReference type="PROSITE" id="PS51722"/>
    </source>
</evidence>
<evidence type="ECO:0000256" key="1">
    <source>
        <dbReference type="ARBA" id="ARBA00001823"/>
    </source>
</evidence>
<dbReference type="InterPro" id="IPR041757">
    <property type="entry name" value="CysN_GTP-bd"/>
</dbReference>
<feature type="active site" description="Phosphoserine intermediate" evidence="14">
    <location>
        <position position="530"/>
    </location>
</feature>
<dbReference type="GO" id="GO:0005525">
    <property type="term" value="F:GTP binding"/>
    <property type="evidence" value="ECO:0007669"/>
    <property type="project" value="UniProtKB-KW"/>
</dbReference>
<feature type="binding site" evidence="14">
    <location>
        <begin position="456"/>
        <end position="463"/>
    </location>
    <ligand>
        <name>ATP</name>
        <dbReference type="ChEBI" id="CHEBI:30616"/>
    </ligand>
</feature>
<proteinExistence type="inferred from homology"/>
<keyword evidence="7" id="KW-0548">Nucleotidyltransferase</keyword>
<evidence type="ECO:0000256" key="4">
    <source>
        <dbReference type="ARBA" id="ARBA00007237"/>
    </source>
</evidence>
<keyword evidence="9 14" id="KW-0067">ATP-binding</keyword>
<evidence type="ECO:0000256" key="12">
    <source>
        <dbReference type="ARBA" id="ARBA00024872"/>
    </source>
</evidence>
<dbReference type="CDD" id="cd04166">
    <property type="entry name" value="CysN_ATPS"/>
    <property type="match status" value="1"/>
</dbReference>
<dbReference type="UniPathway" id="UPA00140">
    <property type="reaction ID" value="UER00205"/>
</dbReference>
<evidence type="ECO:0000313" key="16">
    <source>
        <dbReference type="EMBL" id="QJE72216.1"/>
    </source>
</evidence>
<dbReference type="InterPro" id="IPR009000">
    <property type="entry name" value="Transl_B-barrel_sf"/>
</dbReference>
<dbReference type="InterPro" id="IPR002891">
    <property type="entry name" value="APS"/>
</dbReference>
<gene>
    <name evidence="14 16" type="primary">cysC</name>
    <name evidence="16" type="ORF">HHL28_03080</name>
</gene>
<dbReference type="EC" id="2.7.1.25" evidence="14"/>
<evidence type="ECO:0000313" key="17">
    <source>
        <dbReference type="Proteomes" id="UP000501891"/>
    </source>
</evidence>
<dbReference type="PROSITE" id="PS00301">
    <property type="entry name" value="G_TR_1"/>
    <property type="match status" value="1"/>
</dbReference>
<sequence>MPTERAHPMAKAPFPIVIVGHVDHGKSTLIGRLLHDTGNLPEGRVAELKAAAAQRGLEMEWSFLLDALQVERDQGITVDTTRIWFKTAKRPYVIIDAPGHREFLRNMVTGAAGANAAVLVTDAERGSGEQTRRHAYLLSLLGVRQVVIAVNKMDLVGHRQSALESVAAEVGGYLRKLGVEPLHVVPLSARHGDNIVDRSQLMPWYQGPTLLEALDTLPTPPSALDLPLRLPVQDVYRKGDNRLAVGRIESGRLRVGDKLVIAPTGQPVTVAAIDTGRGEAEDYATAGHSVAVLFEEDAALARGQVVSAPASPPRAAEAVRVRAFWLDTQPLTSGTRLFLRLATAEHPVLVDRVEKVLDLQTLTDAEAKEVGQGGIAELVLRAASPIPFDIHTEIAATGRAGLARESRIVGGCVLLGAADDVAKPAPKAVTAVSSSVTRAEFEARTGHRGGVVWLTGLSGAGKSTIAMAAQRALFDAGWKVAVLDGDNLRTGLTSDLGFSEADRVENVRRVAEVANLLAQTGTLVLVSLISPTHAMRDQARAIVGEGFHEVWVKADLETCAARDPKGLYAKAKSGTLPGFTGISAPYEPPATPDLVLETGADPVDTTAGRLVEAVRAAFAPAVQNT</sequence>
<dbReference type="Gene3D" id="3.40.50.300">
    <property type="entry name" value="P-loop containing nucleotide triphosphate hydrolases"/>
    <property type="match status" value="2"/>
</dbReference>
<dbReference type="AlphaFoldDB" id="A0A858R571"/>
<dbReference type="SUPFAM" id="SSF50465">
    <property type="entry name" value="EF-Tu/eEF-1alpha/eIF2-gamma C-terminal domain"/>
    <property type="match status" value="1"/>
</dbReference>
<dbReference type="PROSITE" id="PS51722">
    <property type="entry name" value="G_TR_2"/>
    <property type="match status" value="1"/>
</dbReference>
<keyword evidence="8 14" id="KW-0547">Nucleotide-binding</keyword>
<evidence type="ECO:0000256" key="6">
    <source>
        <dbReference type="ARBA" id="ARBA00022679"/>
    </source>
</evidence>
<dbReference type="InterPro" id="IPR011779">
    <property type="entry name" value="SO4_adenylTrfase_lsu"/>
</dbReference>
<dbReference type="SUPFAM" id="SSF52540">
    <property type="entry name" value="P-loop containing nucleoside triphosphate hydrolases"/>
    <property type="match status" value="2"/>
</dbReference>
<comment type="function">
    <text evidence="2">APS kinase catalyzes the synthesis of activated sulfate.</text>
</comment>
<accession>A0A858R571</accession>
<protein>
    <recommendedName>
        <fullName evidence="14">Adenylyl-sulfate kinase</fullName>
        <ecNumber evidence="14">2.7.1.25</ecNumber>
    </recommendedName>
    <alternativeName>
        <fullName evidence="14">APS kinase</fullName>
    </alternativeName>
    <alternativeName>
        <fullName evidence="14">ATP adenosine-5'-phosphosulfate 3'-phosphotransferase</fullName>
    </alternativeName>
    <alternativeName>
        <fullName evidence="14">Adenosine-5'-phosphosulfate kinase</fullName>
    </alternativeName>
</protein>
<evidence type="ECO:0000256" key="5">
    <source>
        <dbReference type="ARBA" id="ARBA00011760"/>
    </source>
</evidence>
<comment type="subunit">
    <text evidence="5">Sulfate-activating enzymes, NodP and NodQ, may be physically associated.</text>
</comment>
<keyword evidence="14" id="KW-0597">Phosphoprotein</keyword>
<keyword evidence="14 16" id="KW-0418">Kinase</keyword>
<evidence type="ECO:0000256" key="13">
    <source>
        <dbReference type="ARBA" id="ARBA00049370"/>
    </source>
</evidence>
<keyword evidence="11" id="KW-0511">Multifunctional enzyme</keyword>
<name>A0A858R571_9PROT</name>
<evidence type="ECO:0000256" key="11">
    <source>
        <dbReference type="ARBA" id="ARBA00023268"/>
    </source>
</evidence>
<dbReference type="PANTHER" id="PTHR23115">
    <property type="entry name" value="TRANSLATION FACTOR"/>
    <property type="match status" value="1"/>
</dbReference>
<comment type="similarity">
    <text evidence="3">In the C-terminal section; belongs to the APS kinase family.</text>
</comment>
<dbReference type="KEGG" id="acru:HHL28_03080"/>
<dbReference type="PRINTS" id="PR00315">
    <property type="entry name" value="ELONGATNFCT"/>
</dbReference>
<dbReference type="GO" id="GO:0005524">
    <property type="term" value="F:ATP binding"/>
    <property type="evidence" value="ECO:0007669"/>
    <property type="project" value="UniProtKB-UniRule"/>
</dbReference>
<dbReference type="HAMAP" id="MF_00065">
    <property type="entry name" value="Adenylyl_sulf_kinase"/>
    <property type="match status" value="1"/>
</dbReference>
<dbReference type="EMBL" id="CP051775">
    <property type="protein sequence ID" value="QJE72216.1"/>
    <property type="molecule type" value="Genomic_DNA"/>
</dbReference>
<dbReference type="GO" id="GO:0000103">
    <property type="term" value="P:sulfate assimilation"/>
    <property type="evidence" value="ECO:0007669"/>
    <property type="project" value="UniProtKB-UniRule"/>
</dbReference>
<comment type="pathway">
    <text evidence="14">Sulfur metabolism; hydrogen sulfide biosynthesis; sulfite from sulfate: step 2/3.</text>
</comment>
<dbReference type="Pfam" id="PF22594">
    <property type="entry name" value="GTP-eEF1A_C"/>
    <property type="match status" value="1"/>
</dbReference>
<dbReference type="SUPFAM" id="SSF50447">
    <property type="entry name" value="Translation proteins"/>
    <property type="match status" value="1"/>
</dbReference>
<dbReference type="InterPro" id="IPR027417">
    <property type="entry name" value="P-loop_NTPase"/>
</dbReference>
<dbReference type="InterPro" id="IPR000795">
    <property type="entry name" value="T_Tr_GTP-bd_dom"/>
</dbReference>
<dbReference type="NCBIfam" id="TIGR00455">
    <property type="entry name" value="apsK"/>
    <property type="match status" value="1"/>
</dbReference>
<dbReference type="Pfam" id="PF01583">
    <property type="entry name" value="APS_kinase"/>
    <property type="match status" value="1"/>
</dbReference>
<dbReference type="GO" id="GO:0003924">
    <property type="term" value="F:GTPase activity"/>
    <property type="evidence" value="ECO:0007669"/>
    <property type="project" value="InterPro"/>
</dbReference>
<dbReference type="GO" id="GO:0004781">
    <property type="term" value="F:sulfate adenylyltransferase (ATP) activity"/>
    <property type="evidence" value="ECO:0007669"/>
    <property type="project" value="UniProtKB-EC"/>
</dbReference>
<dbReference type="InterPro" id="IPR059117">
    <property type="entry name" value="APS_kinase_dom"/>
</dbReference>
<dbReference type="Gene3D" id="2.40.30.10">
    <property type="entry name" value="Translation factors"/>
    <property type="match status" value="2"/>
</dbReference>
<dbReference type="GO" id="GO:0004020">
    <property type="term" value="F:adenylylsulfate kinase activity"/>
    <property type="evidence" value="ECO:0007669"/>
    <property type="project" value="UniProtKB-UniRule"/>
</dbReference>
<keyword evidence="10" id="KW-0342">GTP-binding</keyword>
<comment type="function">
    <text evidence="12">Proposed to provide activated sulfate for transfer to Nod factor. ATP sulfurylase may be the GTPase, regulating ATP sulfurylase activity.</text>
</comment>
<comment type="similarity">
    <text evidence="4">In the N-terminal section; belongs to the TRAFAC class translation factor GTPase superfamily. Classic translation factor GTPase family. CysN/NodQ subfamily.</text>
</comment>
<evidence type="ECO:0000256" key="3">
    <source>
        <dbReference type="ARBA" id="ARBA00005438"/>
    </source>
</evidence>
<dbReference type="Pfam" id="PF00009">
    <property type="entry name" value="GTP_EFTU"/>
    <property type="match status" value="1"/>
</dbReference>
<dbReference type="InterPro" id="IPR004161">
    <property type="entry name" value="EFTu-like_2"/>
</dbReference>
<evidence type="ECO:0000256" key="8">
    <source>
        <dbReference type="ARBA" id="ARBA00022741"/>
    </source>
</evidence>
<dbReference type="Proteomes" id="UP000501891">
    <property type="component" value="Chromosome"/>
</dbReference>
<comment type="catalytic activity">
    <reaction evidence="13">
        <text>sulfate + ATP + H(+) = adenosine 5'-phosphosulfate + diphosphate</text>
        <dbReference type="Rhea" id="RHEA:18133"/>
        <dbReference type="ChEBI" id="CHEBI:15378"/>
        <dbReference type="ChEBI" id="CHEBI:16189"/>
        <dbReference type="ChEBI" id="CHEBI:30616"/>
        <dbReference type="ChEBI" id="CHEBI:33019"/>
        <dbReference type="ChEBI" id="CHEBI:58243"/>
        <dbReference type="EC" id="2.7.7.4"/>
    </reaction>
</comment>
<dbReference type="InterPro" id="IPR009001">
    <property type="entry name" value="Transl_elong_EF1A/Init_IF2_C"/>
</dbReference>
<evidence type="ECO:0000256" key="2">
    <source>
        <dbReference type="ARBA" id="ARBA00002357"/>
    </source>
</evidence>
<comment type="similarity">
    <text evidence="14">Belongs to the APS kinase family.</text>
</comment>
<comment type="function">
    <text evidence="14">Catalyzes the synthesis of activated sulfate.</text>
</comment>
<evidence type="ECO:0000256" key="7">
    <source>
        <dbReference type="ARBA" id="ARBA00022695"/>
    </source>
</evidence>